<dbReference type="GO" id="GO:0035925">
    <property type="term" value="F:mRNA 3'-UTR AU-rich region binding"/>
    <property type="evidence" value="ECO:0007669"/>
    <property type="project" value="TreeGrafter"/>
</dbReference>
<dbReference type="InterPro" id="IPR036291">
    <property type="entry name" value="NAD(P)-bd_dom_sf"/>
</dbReference>
<dbReference type="InterPro" id="IPR013154">
    <property type="entry name" value="ADH-like_N"/>
</dbReference>
<keyword evidence="2" id="KW-0560">Oxidoreductase</keyword>
<evidence type="ECO:0000256" key="3">
    <source>
        <dbReference type="SAM" id="Phobius"/>
    </source>
</evidence>
<dbReference type="SMART" id="SM00829">
    <property type="entry name" value="PKS_ER"/>
    <property type="match status" value="1"/>
</dbReference>
<evidence type="ECO:0000313" key="5">
    <source>
        <dbReference type="EMBL" id="ONH76923.1"/>
    </source>
</evidence>
<dbReference type="CDD" id="cd05286">
    <property type="entry name" value="QOR2"/>
    <property type="match status" value="1"/>
</dbReference>
<dbReference type="EMBL" id="MQVM01000003">
    <property type="protein sequence ID" value="ONH76923.1"/>
    <property type="molecule type" value="Genomic_DNA"/>
</dbReference>
<keyword evidence="3" id="KW-1133">Transmembrane helix</keyword>
<evidence type="ECO:0000259" key="4">
    <source>
        <dbReference type="SMART" id="SM00829"/>
    </source>
</evidence>
<dbReference type="InterPro" id="IPR020843">
    <property type="entry name" value="ER"/>
</dbReference>
<accession>A0A1V2LSU5</accession>
<dbReference type="Pfam" id="PF00107">
    <property type="entry name" value="ADH_zinc_N"/>
    <property type="match status" value="1"/>
</dbReference>
<dbReference type="GO" id="GO:0008270">
    <property type="term" value="F:zinc ion binding"/>
    <property type="evidence" value="ECO:0007669"/>
    <property type="project" value="InterPro"/>
</dbReference>
<dbReference type="InterPro" id="IPR047618">
    <property type="entry name" value="QOR-like"/>
</dbReference>
<dbReference type="GO" id="GO:0005829">
    <property type="term" value="C:cytosol"/>
    <property type="evidence" value="ECO:0007669"/>
    <property type="project" value="TreeGrafter"/>
</dbReference>
<dbReference type="SUPFAM" id="SSF50129">
    <property type="entry name" value="GroES-like"/>
    <property type="match status" value="1"/>
</dbReference>
<dbReference type="GO" id="GO:0003960">
    <property type="term" value="F:quinone reductase (NADPH) activity"/>
    <property type="evidence" value="ECO:0007669"/>
    <property type="project" value="InterPro"/>
</dbReference>
<reference evidence="6" key="1">
    <citation type="journal article" date="2017" name="Genome Announc.">
        <title>Genome sequences of Cyberlindnera fabianii 65, Pichia kudriavzevii 129, and Saccharomyces cerevisiae 131 isolated from fermented masau fruits in Zimbabwe.</title>
        <authorList>
            <person name="van Rijswijck I.M.H."/>
            <person name="Derks M.F.L."/>
            <person name="Abee T."/>
            <person name="de Ridder D."/>
            <person name="Smid E.J."/>
        </authorList>
    </citation>
    <scope>NUCLEOTIDE SEQUENCE [LARGE SCALE GENOMIC DNA]</scope>
    <source>
        <strain evidence="6">129</strain>
    </source>
</reference>
<dbReference type="Gene3D" id="3.40.50.720">
    <property type="entry name" value="NAD(P)-binding Rossmann-like Domain"/>
    <property type="match status" value="1"/>
</dbReference>
<dbReference type="Proteomes" id="UP000189274">
    <property type="component" value="Unassembled WGS sequence"/>
</dbReference>
<dbReference type="PANTHER" id="PTHR48106:SF13">
    <property type="entry name" value="QUINONE OXIDOREDUCTASE-RELATED"/>
    <property type="match status" value="1"/>
</dbReference>
<protein>
    <submittedName>
        <fullName evidence="5">Putative quinone oxidoreductase</fullName>
    </submittedName>
</protein>
<organism evidence="5 6">
    <name type="scientific">Pichia kudriavzevii</name>
    <name type="common">Yeast</name>
    <name type="synonym">Issatchenkia orientalis</name>
    <dbReference type="NCBI Taxonomy" id="4909"/>
    <lineage>
        <taxon>Eukaryota</taxon>
        <taxon>Fungi</taxon>
        <taxon>Dikarya</taxon>
        <taxon>Ascomycota</taxon>
        <taxon>Saccharomycotina</taxon>
        <taxon>Pichiomycetes</taxon>
        <taxon>Pichiales</taxon>
        <taxon>Pichiaceae</taxon>
        <taxon>Pichia</taxon>
    </lineage>
</organism>
<dbReference type="GO" id="GO:0070402">
    <property type="term" value="F:NADPH binding"/>
    <property type="evidence" value="ECO:0007669"/>
    <property type="project" value="TreeGrafter"/>
</dbReference>
<evidence type="ECO:0000256" key="2">
    <source>
        <dbReference type="ARBA" id="ARBA00023002"/>
    </source>
</evidence>
<proteinExistence type="predicted"/>
<dbReference type="InterPro" id="IPR013149">
    <property type="entry name" value="ADH-like_C"/>
</dbReference>
<dbReference type="InterPro" id="IPR002364">
    <property type="entry name" value="Quin_OxRdtase/zeta-crystal_CS"/>
</dbReference>
<keyword evidence="3" id="KW-0812">Transmembrane</keyword>
<gene>
    <name evidence="5" type="ORF">BOH78_0803</name>
</gene>
<dbReference type="AlphaFoldDB" id="A0A1V2LSU5"/>
<dbReference type="Pfam" id="PF08240">
    <property type="entry name" value="ADH_N"/>
    <property type="match status" value="1"/>
</dbReference>
<dbReference type="Gene3D" id="3.90.180.10">
    <property type="entry name" value="Medium-chain alcohol dehydrogenases, catalytic domain"/>
    <property type="match status" value="1"/>
</dbReference>
<keyword evidence="1" id="KW-0521">NADP</keyword>
<dbReference type="SUPFAM" id="SSF51735">
    <property type="entry name" value="NAD(P)-binding Rossmann-fold domains"/>
    <property type="match status" value="1"/>
</dbReference>
<dbReference type="PROSITE" id="PS01162">
    <property type="entry name" value="QOR_ZETA_CRYSTAL"/>
    <property type="match status" value="1"/>
</dbReference>
<dbReference type="VEuPathDB" id="FungiDB:C5L36_0A03400"/>
<dbReference type="VEuPathDB" id="FungiDB:C5L36_0A03390"/>
<feature type="transmembrane region" description="Helical" evidence="3">
    <location>
        <begin position="165"/>
        <end position="183"/>
    </location>
</feature>
<keyword evidence="3" id="KW-0472">Membrane</keyword>
<dbReference type="PANTHER" id="PTHR48106">
    <property type="entry name" value="QUINONE OXIDOREDUCTASE PIG3-RELATED"/>
    <property type="match status" value="1"/>
</dbReference>
<evidence type="ECO:0000313" key="6">
    <source>
        <dbReference type="Proteomes" id="UP000189274"/>
    </source>
</evidence>
<comment type="caution">
    <text evidence="5">The sequence shown here is derived from an EMBL/GenBank/DDBJ whole genome shotgun (WGS) entry which is preliminary data.</text>
</comment>
<sequence>MSQRASLLKLSTQLSNKLAKLNTNDSPELREEINQLLVTFEKNANNQRFKDELYRHKQDFKRITSHYDAIIARNQLLNESFQDDEAEQHYSTTNESAYLDERVRVQNQHSIMDQLLTQVAETRDEMLRQRKVLDGLAGRMEGIILKMPGLNVLLTKIDARHRRQAIVLTTVSLICLIILWFTTSKSTTKQNKKRMTSTIPEKQSVIIFEETGGPEVLKYKTDYPVPSISDDEILVKNKYSGINFIEYYFREGVYPISLPHIPGSEASGEVVAVGRNIKDYKVGDKIAYLGFDNFAQFTKVNPTYVHVVNLGGDATDEQLKLYAAVLAQGLTGVVFIKDAYDVQKDDYILVTAAAGGVGLILVQLLSKLKKAHVVAVASSDDKLAKAKDNGAEYLLNSSKLSYDEIADEVLKLTNGNGVQCVFDSIGKDAIDMSIKVAAKKGTIVNYGIASGEIESFEISRLQAKNIKLVKPNLFTYIEEQPVFDHYTKSLFGLIDSKLLNVDISKVYPLKDYKEAAIAMEARKTTGKLVLQIPQ</sequence>
<feature type="domain" description="Enoyl reductase (ER)" evidence="4">
    <location>
        <begin position="212"/>
        <end position="530"/>
    </location>
</feature>
<evidence type="ECO:0000256" key="1">
    <source>
        <dbReference type="ARBA" id="ARBA00022857"/>
    </source>
</evidence>
<name>A0A1V2LSU5_PICKU</name>
<dbReference type="InterPro" id="IPR011032">
    <property type="entry name" value="GroES-like_sf"/>
</dbReference>